<accession>A0A4Y6PT55</accession>
<reference evidence="1 2" key="1">
    <citation type="submission" date="2019-06" db="EMBL/GenBank/DDBJ databases">
        <title>Persicimonas caeni gen. nov., sp. nov., a predatory bacterium isolated from solar saltern.</title>
        <authorList>
            <person name="Wang S."/>
        </authorList>
    </citation>
    <scope>NUCLEOTIDE SEQUENCE [LARGE SCALE GENOMIC DNA]</scope>
    <source>
        <strain evidence="1 2">YN101</strain>
    </source>
</reference>
<dbReference type="Proteomes" id="UP000315995">
    <property type="component" value="Chromosome"/>
</dbReference>
<sequence>MAEPFVFRFAPGEHGEPEVMYVADVRCECGLCGHVQMQRFYHSTPFHPLTVERLGELLAQVPQKAGYECENCGEEVGPEHVAQAALTYGFPDDAGIIRGYLDRTGDAPEVEFELEARRRLDPQALPGWTPNDERGEVFDRLGESTIERVFRRVFNPKLLWLELFEDWAADPEGGAFACAAPGYWLVIEETEQAASELADEIDDEEFREAYDDGDLMVIPLADSVPAQLPTHSYPDQIPGRWQTWLPEDIRALLEGGNAWAEAYVSRSGVVEAIERTFGVAQLTYEIDQTDVDLFLSKITTPGDEVYGRGVAVSAVLRRAVCTGITPGEAGRLTAEEIAGMLLRVW</sequence>
<evidence type="ECO:0000313" key="2">
    <source>
        <dbReference type="Proteomes" id="UP000315995"/>
    </source>
</evidence>
<dbReference type="RefSeq" id="WP_141197692.1">
    <property type="nucleotide sequence ID" value="NZ_CP041186.1"/>
</dbReference>
<protein>
    <submittedName>
        <fullName evidence="1">Uncharacterized protein</fullName>
    </submittedName>
</protein>
<gene>
    <name evidence="1" type="ORF">FIV42_10785</name>
</gene>
<proteinExistence type="predicted"/>
<dbReference type="AlphaFoldDB" id="A0A4Y6PT55"/>
<dbReference type="EMBL" id="CP041186">
    <property type="protein sequence ID" value="QDG51207.1"/>
    <property type="molecule type" value="Genomic_DNA"/>
</dbReference>
<organism evidence="1 2">
    <name type="scientific">Persicimonas caeni</name>
    <dbReference type="NCBI Taxonomy" id="2292766"/>
    <lineage>
        <taxon>Bacteria</taxon>
        <taxon>Deltaproteobacteria</taxon>
        <taxon>Bradymonadales</taxon>
        <taxon>Bradymonadaceae</taxon>
        <taxon>Persicimonas</taxon>
    </lineage>
</organism>
<keyword evidence="2" id="KW-1185">Reference proteome</keyword>
<evidence type="ECO:0000313" key="1">
    <source>
        <dbReference type="EMBL" id="QDG51207.1"/>
    </source>
</evidence>
<dbReference type="OrthoDB" id="5524461at2"/>
<accession>A0A5B8Y5D9</accession>
<name>A0A4Y6PT55_PERCE</name>